<evidence type="ECO:0000313" key="2">
    <source>
        <dbReference type="Proteomes" id="UP000245379"/>
    </source>
</evidence>
<name>A0A317ELK8_9SPHI</name>
<gene>
    <name evidence="1" type="ORF">DHW03_07625</name>
</gene>
<accession>A0A317ELK8</accession>
<dbReference type="AlphaFoldDB" id="A0A317ELK8"/>
<dbReference type="EMBL" id="QGNZ01000002">
    <property type="protein sequence ID" value="PWS27464.1"/>
    <property type="molecule type" value="Genomic_DNA"/>
</dbReference>
<organism evidence="1 2">
    <name type="scientific">Pedobacter yonginense</name>
    <dbReference type="NCBI Taxonomy" id="651869"/>
    <lineage>
        <taxon>Bacteria</taxon>
        <taxon>Pseudomonadati</taxon>
        <taxon>Bacteroidota</taxon>
        <taxon>Sphingobacteriia</taxon>
        <taxon>Sphingobacteriales</taxon>
        <taxon>Sphingobacteriaceae</taxon>
        <taxon>Pedobacter</taxon>
    </lineage>
</organism>
<keyword evidence="2" id="KW-1185">Reference proteome</keyword>
<sequence>MFINNEKGIKLMLEIICKAGAVDLLRFVQLYTVAPIEKIGGCRFNLVYFTKASAPRSRQMQTIPPWFVCS</sequence>
<protein>
    <submittedName>
        <fullName evidence="1">Uncharacterized protein</fullName>
    </submittedName>
</protein>
<proteinExistence type="predicted"/>
<evidence type="ECO:0000313" key="1">
    <source>
        <dbReference type="EMBL" id="PWS27464.1"/>
    </source>
</evidence>
<reference evidence="1 2" key="1">
    <citation type="submission" date="2018-05" db="EMBL/GenBank/DDBJ databases">
        <title>Pedobacter paludis sp. nov., isolated from wetland soil.</title>
        <authorList>
            <person name="Zhang Y."/>
            <person name="Wang G."/>
        </authorList>
    </citation>
    <scope>NUCLEOTIDE SEQUENCE [LARGE SCALE GENOMIC DNA]</scope>
    <source>
        <strain evidence="1 2">KCTC22721</strain>
    </source>
</reference>
<dbReference type="Proteomes" id="UP000245379">
    <property type="component" value="Unassembled WGS sequence"/>
</dbReference>
<comment type="caution">
    <text evidence="1">The sequence shown here is derived from an EMBL/GenBank/DDBJ whole genome shotgun (WGS) entry which is preliminary data.</text>
</comment>